<dbReference type="Proteomes" id="UP000762676">
    <property type="component" value="Unassembled WGS sequence"/>
</dbReference>
<dbReference type="EMBL" id="BMAT01006669">
    <property type="protein sequence ID" value="GFS17715.1"/>
    <property type="molecule type" value="Genomic_DNA"/>
</dbReference>
<dbReference type="AlphaFoldDB" id="A0AAV4J5R4"/>
<feature type="compositionally biased region" description="Polar residues" evidence="1">
    <location>
        <begin position="1"/>
        <end position="20"/>
    </location>
</feature>
<organism evidence="2 3">
    <name type="scientific">Elysia marginata</name>
    <dbReference type="NCBI Taxonomy" id="1093978"/>
    <lineage>
        <taxon>Eukaryota</taxon>
        <taxon>Metazoa</taxon>
        <taxon>Spiralia</taxon>
        <taxon>Lophotrochozoa</taxon>
        <taxon>Mollusca</taxon>
        <taxon>Gastropoda</taxon>
        <taxon>Heterobranchia</taxon>
        <taxon>Euthyneura</taxon>
        <taxon>Panpulmonata</taxon>
        <taxon>Sacoglossa</taxon>
        <taxon>Placobranchoidea</taxon>
        <taxon>Plakobranchidae</taxon>
        <taxon>Elysia</taxon>
    </lineage>
</organism>
<accession>A0AAV4J5R4</accession>
<keyword evidence="3" id="KW-1185">Reference proteome</keyword>
<evidence type="ECO:0000313" key="2">
    <source>
        <dbReference type="EMBL" id="GFS17715.1"/>
    </source>
</evidence>
<feature type="region of interest" description="Disordered" evidence="1">
    <location>
        <begin position="1"/>
        <end position="100"/>
    </location>
</feature>
<reference evidence="2 3" key="1">
    <citation type="journal article" date="2021" name="Elife">
        <title>Chloroplast acquisition without the gene transfer in kleptoplastic sea slugs, Plakobranchus ocellatus.</title>
        <authorList>
            <person name="Maeda T."/>
            <person name="Takahashi S."/>
            <person name="Yoshida T."/>
            <person name="Shimamura S."/>
            <person name="Takaki Y."/>
            <person name="Nagai Y."/>
            <person name="Toyoda A."/>
            <person name="Suzuki Y."/>
            <person name="Arimoto A."/>
            <person name="Ishii H."/>
            <person name="Satoh N."/>
            <person name="Nishiyama T."/>
            <person name="Hasebe M."/>
            <person name="Maruyama T."/>
            <person name="Minagawa J."/>
            <person name="Obokata J."/>
            <person name="Shigenobu S."/>
        </authorList>
    </citation>
    <scope>NUCLEOTIDE SEQUENCE [LARGE SCALE GENOMIC DNA]</scope>
</reference>
<protein>
    <submittedName>
        <fullName evidence="2">Uncharacterized protein</fullName>
    </submittedName>
</protein>
<gene>
    <name evidence="2" type="ORF">ElyMa_003246300</name>
</gene>
<feature type="compositionally biased region" description="Acidic residues" evidence="1">
    <location>
        <begin position="49"/>
        <end position="100"/>
    </location>
</feature>
<comment type="caution">
    <text evidence="2">The sequence shown here is derived from an EMBL/GenBank/DDBJ whole genome shotgun (WGS) entry which is preliminary data.</text>
</comment>
<name>A0AAV4J5R4_9GAST</name>
<sequence length="100" mass="11209">MIEGQNSYKSGTNSKTTTTRRGARSSFIHPSCSYDPRKILDHNLSSIGGDDDYNDDDDDDDDSDDDDDDDDDDHDGDFHDEDDDDDSDSDTDDDDDDDDD</sequence>
<evidence type="ECO:0000313" key="3">
    <source>
        <dbReference type="Proteomes" id="UP000762676"/>
    </source>
</evidence>
<proteinExistence type="predicted"/>
<evidence type="ECO:0000256" key="1">
    <source>
        <dbReference type="SAM" id="MobiDB-lite"/>
    </source>
</evidence>